<protein>
    <submittedName>
        <fullName evidence="4">Alpha/beta hydrolase</fullName>
    </submittedName>
</protein>
<comment type="similarity">
    <text evidence="1">Belongs to the 'GDXG' lipolytic enzyme family.</text>
</comment>
<evidence type="ECO:0000313" key="4">
    <source>
        <dbReference type="EMBL" id="MBD3108919.1"/>
    </source>
</evidence>
<evidence type="ECO:0000259" key="3">
    <source>
        <dbReference type="Pfam" id="PF07859"/>
    </source>
</evidence>
<dbReference type="GO" id="GO:0016787">
    <property type="term" value="F:hydrolase activity"/>
    <property type="evidence" value="ECO:0007669"/>
    <property type="project" value="UniProtKB-KW"/>
</dbReference>
<evidence type="ECO:0000256" key="1">
    <source>
        <dbReference type="ARBA" id="ARBA00010515"/>
    </source>
</evidence>
<dbReference type="EMBL" id="JACXSI010000024">
    <property type="protein sequence ID" value="MBD3108919.1"/>
    <property type="molecule type" value="Genomic_DNA"/>
</dbReference>
<accession>A0A927CXF5</accession>
<reference evidence="4" key="1">
    <citation type="submission" date="2020-09" db="EMBL/GenBank/DDBJ databases">
        <title>Bacillus faecalis sp. nov., a moderately halophilic bacterium isolated from cow faeces.</title>
        <authorList>
            <person name="Jiang L."/>
            <person name="Lee J."/>
        </authorList>
    </citation>
    <scope>NUCLEOTIDE SEQUENCE</scope>
    <source>
        <strain evidence="4">AGMB 02131</strain>
    </source>
</reference>
<dbReference type="AlphaFoldDB" id="A0A927CXF5"/>
<keyword evidence="5" id="KW-1185">Reference proteome</keyword>
<dbReference type="SUPFAM" id="SSF53474">
    <property type="entry name" value="alpha/beta-Hydrolases"/>
    <property type="match status" value="1"/>
</dbReference>
<gene>
    <name evidence="4" type="ORF">IEO70_11155</name>
</gene>
<dbReference type="InterPro" id="IPR002168">
    <property type="entry name" value="Lipase_GDXG_HIS_AS"/>
</dbReference>
<evidence type="ECO:0000313" key="5">
    <source>
        <dbReference type="Proteomes" id="UP000602076"/>
    </source>
</evidence>
<organism evidence="4 5">
    <name type="scientific">Peribacillus faecalis</name>
    <dbReference type="NCBI Taxonomy" id="2772559"/>
    <lineage>
        <taxon>Bacteria</taxon>
        <taxon>Bacillati</taxon>
        <taxon>Bacillota</taxon>
        <taxon>Bacilli</taxon>
        <taxon>Bacillales</taxon>
        <taxon>Bacillaceae</taxon>
        <taxon>Peribacillus</taxon>
    </lineage>
</organism>
<keyword evidence="2 4" id="KW-0378">Hydrolase</keyword>
<proteinExistence type="inferred from homology"/>
<dbReference type="PROSITE" id="PS01173">
    <property type="entry name" value="LIPASE_GDXG_HIS"/>
    <property type="match status" value="1"/>
</dbReference>
<comment type="caution">
    <text evidence="4">The sequence shown here is derived from an EMBL/GenBank/DDBJ whole genome shotgun (WGS) entry which is preliminary data.</text>
</comment>
<dbReference type="Gene3D" id="3.40.50.1820">
    <property type="entry name" value="alpha/beta hydrolase"/>
    <property type="match status" value="1"/>
</dbReference>
<dbReference type="InterPro" id="IPR029058">
    <property type="entry name" value="AB_hydrolase_fold"/>
</dbReference>
<dbReference type="PANTHER" id="PTHR48081:SF8">
    <property type="entry name" value="ALPHA_BETA HYDROLASE FOLD-3 DOMAIN-CONTAINING PROTEIN-RELATED"/>
    <property type="match status" value="1"/>
</dbReference>
<dbReference type="Proteomes" id="UP000602076">
    <property type="component" value="Unassembled WGS sequence"/>
</dbReference>
<evidence type="ECO:0000256" key="2">
    <source>
        <dbReference type="ARBA" id="ARBA00022801"/>
    </source>
</evidence>
<dbReference type="FunFam" id="3.40.50.1820:FF:000089">
    <property type="entry name" value="Alpha/beta hydrolase"/>
    <property type="match status" value="1"/>
</dbReference>
<dbReference type="InterPro" id="IPR050300">
    <property type="entry name" value="GDXG_lipolytic_enzyme"/>
</dbReference>
<dbReference type="Pfam" id="PF07859">
    <property type="entry name" value="Abhydrolase_3"/>
    <property type="match status" value="1"/>
</dbReference>
<name>A0A927CXF5_9BACI</name>
<dbReference type="RefSeq" id="WP_190998458.1">
    <property type="nucleotide sequence ID" value="NZ_JACXSI010000024.1"/>
</dbReference>
<feature type="domain" description="Alpha/beta hydrolase fold-3" evidence="3">
    <location>
        <begin position="71"/>
        <end position="282"/>
    </location>
</feature>
<sequence length="309" mass="34445">MPLHPKLDYFLKNFPPLENPDIEAIRSRNIALLSQSSPSVAFVETTAIKRDEGDLPIRIYTPEGSAPFPVFVYFHGGGFVYGNLDTHDTICRIICRETSQLVIAVDYRLAPEHPFPAAPNDAYYATSWISENAKKWNGDAKKLTVGGDSAGGNLAAAVALMSKENGGPKISNLIMLYPATDMRKGVKQQLYPSYKANGQGYFLTEQTMSLYGQLYLQNPADAEHKYASPLLVEDVSGFPRTLLITAEYDPLRDEGEQYIAKLHQAGVEVELFRASGLIHGFFNLFGMMNADDDLQYIYEKIARFLKQDN</sequence>
<dbReference type="PANTHER" id="PTHR48081">
    <property type="entry name" value="AB HYDROLASE SUPERFAMILY PROTEIN C4A8.06C"/>
    <property type="match status" value="1"/>
</dbReference>
<dbReference type="InterPro" id="IPR013094">
    <property type="entry name" value="AB_hydrolase_3"/>
</dbReference>